<dbReference type="EMBL" id="SHKM01000003">
    <property type="protein sequence ID" value="RZT75667.1"/>
    <property type="molecule type" value="Genomic_DNA"/>
</dbReference>
<dbReference type="Gene3D" id="2.10.70.10">
    <property type="entry name" value="Complement Module, domain 1"/>
    <property type="match status" value="1"/>
</dbReference>
<dbReference type="Proteomes" id="UP000292136">
    <property type="component" value="Unassembled WGS sequence"/>
</dbReference>
<dbReference type="Pfam" id="PF10636">
    <property type="entry name" value="hemP"/>
    <property type="match status" value="1"/>
</dbReference>
<dbReference type="InterPro" id="IPR019600">
    <property type="entry name" value="Hemin_uptake_protein_HemP"/>
</dbReference>
<organism evidence="1 2">
    <name type="scientific">Azospira oryzae</name>
    <dbReference type="NCBI Taxonomy" id="146939"/>
    <lineage>
        <taxon>Bacteria</taxon>
        <taxon>Pseudomonadati</taxon>
        <taxon>Pseudomonadota</taxon>
        <taxon>Betaproteobacteria</taxon>
        <taxon>Rhodocyclales</taxon>
        <taxon>Rhodocyclaceae</taxon>
        <taxon>Azospira</taxon>
    </lineage>
</organism>
<comment type="caution">
    <text evidence="1">The sequence shown here is derived from an EMBL/GenBank/DDBJ whole genome shotgun (WGS) entry which is preliminary data.</text>
</comment>
<evidence type="ECO:0000313" key="1">
    <source>
        <dbReference type="EMBL" id="RZT75667.1"/>
    </source>
</evidence>
<keyword evidence="2" id="KW-1185">Reference proteome</keyword>
<accession>A0ABY0IQJ1</accession>
<proteinExistence type="predicted"/>
<protein>
    <submittedName>
        <fullName evidence="1">Hemin uptake protein HemP</fullName>
    </submittedName>
</protein>
<name>A0ABY0IQJ1_9RHOO</name>
<evidence type="ECO:0000313" key="2">
    <source>
        <dbReference type="Proteomes" id="UP000292136"/>
    </source>
</evidence>
<sequence>MNHADELKPTLAVVTVDNPPAGQAPVVASRQLFRGNNTVRIEHGGQCYLLRLTRENKLILTK</sequence>
<gene>
    <name evidence="1" type="ORF">EV678_2853</name>
</gene>
<dbReference type="RefSeq" id="WP_014236767.1">
    <property type="nucleotide sequence ID" value="NZ_SHKM01000003.1"/>
</dbReference>
<reference evidence="1 2" key="1">
    <citation type="submission" date="2019-02" db="EMBL/GenBank/DDBJ databases">
        <title>Genomic Encyclopedia of Type Strains, Phase IV (KMG-IV): sequencing the most valuable type-strain genomes for metagenomic binning, comparative biology and taxonomic classification.</title>
        <authorList>
            <person name="Goeker M."/>
        </authorList>
    </citation>
    <scope>NUCLEOTIDE SEQUENCE [LARGE SCALE GENOMIC DNA]</scope>
    <source>
        <strain evidence="1 2">DSM 21223</strain>
    </source>
</reference>